<dbReference type="RefSeq" id="WP_010621213.1">
    <property type="nucleotide sequence ID" value="NZ_AZGF01000008.1"/>
</dbReference>
<dbReference type="InterPro" id="IPR005269">
    <property type="entry name" value="LOG"/>
</dbReference>
<evidence type="ECO:0000256" key="1">
    <source>
        <dbReference type="ARBA" id="ARBA00006763"/>
    </source>
</evidence>
<dbReference type="PANTHER" id="PTHR31223:SF70">
    <property type="entry name" value="LOG FAMILY PROTEIN YJL055W"/>
    <property type="match status" value="1"/>
</dbReference>
<reference evidence="3 4" key="1">
    <citation type="journal article" date="2015" name="Genome Announc.">
        <title>Expanding the biotechnology potential of lactobacilli through comparative genomics of 213 strains and associated genera.</title>
        <authorList>
            <person name="Sun Z."/>
            <person name="Harris H.M."/>
            <person name="McCann A."/>
            <person name="Guo C."/>
            <person name="Argimon S."/>
            <person name="Zhang W."/>
            <person name="Yang X."/>
            <person name="Jeffery I.B."/>
            <person name="Cooney J.C."/>
            <person name="Kagawa T.F."/>
            <person name="Liu W."/>
            <person name="Song Y."/>
            <person name="Salvetti E."/>
            <person name="Wrobel A."/>
            <person name="Rasinkangas P."/>
            <person name="Parkhill J."/>
            <person name="Rea M.C."/>
            <person name="O'Sullivan O."/>
            <person name="Ritari J."/>
            <person name="Douillard F.P."/>
            <person name="Paul Ross R."/>
            <person name="Yang R."/>
            <person name="Briner A.E."/>
            <person name="Felis G.E."/>
            <person name="de Vos W.M."/>
            <person name="Barrangou R."/>
            <person name="Klaenhammer T.R."/>
            <person name="Caufield P.W."/>
            <person name="Cui Y."/>
            <person name="Zhang H."/>
            <person name="O'Toole P.W."/>
        </authorList>
    </citation>
    <scope>NUCLEOTIDE SEQUENCE [LARGE SCALE GENOMIC DNA]</scope>
    <source>
        <strain evidence="3 4">DSM 5007</strain>
    </source>
</reference>
<dbReference type="Proteomes" id="UP000051820">
    <property type="component" value="Unassembled WGS sequence"/>
</dbReference>
<sequence length="191" mass="21040">MKLTVFCGSRFGRANQYQLVAKQLGTQLAARHIELVYGGSQSGIMGTISQAALDNNGDVLGIYPENLFKSELPRHNATRLITTKTIDERKKLLLTEADAFLVFPGGIGTLEELMQALSWMDIGLIKTKPMGVLNMNGYYDSLRQLLDTCSEEQFMNPAIVDNCLFSNNYQDLLEDIVNEAVQNGLDAAGSN</sequence>
<dbReference type="Pfam" id="PF03641">
    <property type="entry name" value="Lysine_decarbox"/>
    <property type="match status" value="1"/>
</dbReference>
<comment type="similarity">
    <text evidence="1 2">Belongs to the LOG family.</text>
</comment>
<evidence type="ECO:0000256" key="2">
    <source>
        <dbReference type="RuleBase" id="RU363015"/>
    </source>
</evidence>
<protein>
    <recommendedName>
        <fullName evidence="2">Cytokinin riboside 5'-monophosphate phosphoribohydrolase</fullName>
        <ecNumber evidence="2">3.2.2.n1</ecNumber>
    </recommendedName>
</protein>
<keyword evidence="2" id="KW-0378">Hydrolase</keyword>
<dbReference type="OrthoDB" id="9801098at2"/>
<dbReference type="PANTHER" id="PTHR31223">
    <property type="entry name" value="LOG FAMILY PROTEIN YJL055W"/>
    <property type="match status" value="1"/>
</dbReference>
<dbReference type="PATRIC" id="fig|1423807.3.peg.2508"/>
<keyword evidence="4" id="KW-1185">Reference proteome</keyword>
<dbReference type="STRING" id="1423807.FD16_GL002431"/>
<evidence type="ECO:0000313" key="4">
    <source>
        <dbReference type="Proteomes" id="UP000051820"/>
    </source>
</evidence>
<dbReference type="eggNOG" id="COG1611">
    <property type="taxonomic scope" value="Bacteria"/>
</dbReference>
<keyword evidence="2" id="KW-0203">Cytokinin biosynthesis</keyword>
<dbReference type="EMBL" id="AZGF01000008">
    <property type="protein sequence ID" value="KRM12435.1"/>
    <property type="molecule type" value="Genomic_DNA"/>
</dbReference>
<accession>A0A0R1WBY1</accession>
<organism evidence="3 4">
    <name type="scientific">Paucilactobacillus suebicus DSM 5007 = KCTC 3549</name>
    <dbReference type="NCBI Taxonomy" id="1423807"/>
    <lineage>
        <taxon>Bacteria</taxon>
        <taxon>Bacillati</taxon>
        <taxon>Bacillota</taxon>
        <taxon>Bacilli</taxon>
        <taxon>Lactobacillales</taxon>
        <taxon>Lactobacillaceae</taxon>
        <taxon>Paucilactobacillus</taxon>
    </lineage>
</organism>
<dbReference type="GO" id="GO:0009691">
    <property type="term" value="P:cytokinin biosynthetic process"/>
    <property type="evidence" value="ECO:0007669"/>
    <property type="project" value="UniProtKB-UniRule"/>
</dbReference>
<dbReference type="GO" id="GO:0005829">
    <property type="term" value="C:cytosol"/>
    <property type="evidence" value="ECO:0007669"/>
    <property type="project" value="TreeGrafter"/>
</dbReference>
<comment type="caution">
    <text evidence="3">The sequence shown here is derived from an EMBL/GenBank/DDBJ whole genome shotgun (WGS) entry which is preliminary data.</text>
</comment>
<evidence type="ECO:0000313" key="3">
    <source>
        <dbReference type="EMBL" id="KRM12435.1"/>
    </source>
</evidence>
<dbReference type="InterPro" id="IPR031100">
    <property type="entry name" value="LOG_fam"/>
</dbReference>
<dbReference type="NCBIfam" id="TIGR00730">
    <property type="entry name" value="Rossman fold protein, TIGR00730 family"/>
    <property type="match status" value="1"/>
</dbReference>
<gene>
    <name evidence="3" type="ORF">FD16_GL002431</name>
</gene>
<proteinExistence type="inferred from homology"/>
<dbReference type="EC" id="3.2.2.n1" evidence="2"/>
<dbReference type="AlphaFoldDB" id="A0A0R1WBY1"/>
<name>A0A0R1WBY1_9LACO</name>
<dbReference type="GO" id="GO:0016799">
    <property type="term" value="F:hydrolase activity, hydrolyzing N-glycosyl compounds"/>
    <property type="evidence" value="ECO:0007669"/>
    <property type="project" value="TreeGrafter"/>
</dbReference>
<dbReference type="Gene3D" id="3.40.50.450">
    <property type="match status" value="1"/>
</dbReference>
<dbReference type="SUPFAM" id="SSF102405">
    <property type="entry name" value="MCP/YpsA-like"/>
    <property type="match status" value="1"/>
</dbReference>